<comment type="caution">
    <text evidence="14">Lacks conserved residue(s) required for the propagation of feature annotation.</text>
</comment>
<evidence type="ECO:0000259" key="16">
    <source>
        <dbReference type="Pfam" id="PF03717"/>
    </source>
</evidence>
<comment type="catalytic activity">
    <reaction evidence="14">
        <text>Preferential cleavage: (Ac)2-L-Lys-D-Ala-|-D-Ala. Also transpeptidation of peptidyl-alanyl moieties that are N-acyl substituents of D-alanine.</text>
        <dbReference type="EC" id="3.4.16.4"/>
    </reaction>
</comment>
<dbReference type="GO" id="GO:0006508">
    <property type="term" value="P:proteolysis"/>
    <property type="evidence" value="ECO:0007669"/>
    <property type="project" value="UniProtKB-KW"/>
</dbReference>
<feature type="transmembrane region" description="Helical" evidence="14">
    <location>
        <begin position="16"/>
        <end position="37"/>
    </location>
</feature>
<dbReference type="RefSeq" id="WP_106701634.1">
    <property type="nucleotide sequence ID" value="NZ_CP027666.1"/>
</dbReference>
<feature type="domain" description="Penicillin-binding protein transpeptidase" evidence="15">
    <location>
        <begin position="269"/>
        <end position="607"/>
    </location>
</feature>
<evidence type="ECO:0000256" key="6">
    <source>
        <dbReference type="ARBA" id="ARBA00022670"/>
    </source>
</evidence>
<name>A0A2S0MBA3_9BURK</name>
<evidence type="ECO:0000256" key="12">
    <source>
        <dbReference type="ARBA" id="ARBA00023136"/>
    </source>
</evidence>
<evidence type="ECO:0000313" key="18">
    <source>
        <dbReference type="Proteomes" id="UP000239709"/>
    </source>
</evidence>
<dbReference type="PANTHER" id="PTHR30627">
    <property type="entry name" value="PEPTIDOGLYCAN D,D-TRANSPEPTIDASE"/>
    <property type="match status" value="1"/>
</dbReference>
<organism evidence="17 18">
    <name type="scientific">Ottowia oryzae</name>
    <dbReference type="NCBI Taxonomy" id="2109914"/>
    <lineage>
        <taxon>Bacteria</taxon>
        <taxon>Pseudomonadati</taxon>
        <taxon>Pseudomonadota</taxon>
        <taxon>Betaproteobacteria</taxon>
        <taxon>Burkholderiales</taxon>
        <taxon>Comamonadaceae</taxon>
        <taxon>Ottowia</taxon>
    </lineage>
</organism>
<keyword evidence="12 14" id="KW-0472">Membrane</keyword>
<evidence type="ECO:0000256" key="3">
    <source>
        <dbReference type="ARBA" id="ARBA00022475"/>
    </source>
</evidence>
<dbReference type="GO" id="GO:0071555">
    <property type="term" value="P:cell wall organization"/>
    <property type="evidence" value="ECO:0007669"/>
    <property type="project" value="UniProtKB-KW"/>
</dbReference>
<dbReference type="GO" id="GO:0008360">
    <property type="term" value="P:regulation of cell shape"/>
    <property type="evidence" value="ECO:0007669"/>
    <property type="project" value="UniProtKB-KW"/>
</dbReference>
<comment type="subcellular location">
    <subcellularLocation>
        <location evidence="14">Cell inner membrane</location>
        <topology evidence="14">Single-pass membrane protein</topology>
    </subcellularLocation>
    <subcellularLocation>
        <location evidence="2">Cell membrane</location>
    </subcellularLocation>
    <subcellularLocation>
        <location evidence="1">Membrane</location>
        <topology evidence="1">Single-pass membrane protein</topology>
    </subcellularLocation>
</comment>
<evidence type="ECO:0000256" key="7">
    <source>
        <dbReference type="ARBA" id="ARBA00022692"/>
    </source>
</evidence>
<evidence type="ECO:0000256" key="5">
    <source>
        <dbReference type="ARBA" id="ARBA00022645"/>
    </source>
</evidence>
<dbReference type="Pfam" id="PF00905">
    <property type="entry name" value="Transpeptidase"/>
    <property type="match status" value="1"/>
</dbReference>
<dbReference type="EMBL" id="CP027666">
    <property type="protein sequence ID" value="AVO33185.1"/>
    <property type="molecule type" value="Genomic_DNA"/>
</dbReference>
<reference evidence="17 18" key="1">
    <citation type="submission" date="2018-03" db="EMBL/GenBank/DDBJ databases">
        <title>Genome sequencing of Ottowia sp.</title>
        <authorList>
            <person name="Kim S.-J."/>
            <person name="Heo J."/>
            <person name="Kwon S.-W."/>
        </authorList>
    </citation>
    <scope>NUCLEOTIDE SEQUENCE [LARGE SCALE GENOMIC DNA]</scope>
    <source>
        <strain evidence="17 18">KADR8-3</strain>
    </source>
</reference>
<dbReference type="GO" id="GO:0009002">
    <property type="term" value="F:serine-type D-Ala-D-Ala carboxypeptidase activity"/>
    <property type="evidence" value="ECO:0007669"/>
    <property type="project" value="UniProtKB-UniRule"/>
</dbReference>
<dbReference type="EC" id="3.4.16.4" evidence="14"/>
<dbReference type="Proteomes" id="UP000239709">
    <property type="component" value="Chromosome"/>
</dbReference>
<gene>
    <name evidence="14 17" type="primary">mrdA</name>
    <name evidence="17" type="ORF">C6570_02135</name>
</gene>
<evidence type="ECO:0000256" key="13">
    <source>
        <dbReference type="ARBA" id="ARBA00023316"/>
    </source>
</evidence>
<comment type="similarity">
    <text evidence="14">Belongs to the transpeptidase family. MrdA subfamily.</text>
</comment>
<evidence type="ECO:0000256" key="11">
    <source>
        <dbReference type="ARBA" id="ARBA00022989"/>
    </source>
</evidence>
<dbReference type="OrthoDB" id="9789078at2"/>
<keyword evidence="6 14" id="KW-0645">Protease</keyword>
<keyword evidence="13 14" id="KW-0961">Cell wall biogenesis/degradation</keyword>
<dbReference type="InterPro" id="IPR036138">
    <property type="entry name" value="PBP_dimer_sf"/>
</dbReference>
<dbReference type="SUPFAM" id="SSF56519">
    <property type="entry name" value="Penicillin binding protein dimerisation domain"/>
    <property type="match status" value="1"/>
</dbReference>
<evidence type="ECO:0000313" key="17">
    <source>
        <dbReference type="EMBL" id="AVO33185.1"/>
    </source>
</evidence>
<dbReference type="GO" id="GO:0009252">
    <property type="term" value="P:peptidoglycan biosynthetic process"/>
    <property type="evidence" value="ECO:0007669"/>
    <property type="project" value="UniProtKB-UniRule"/>
</dbReference>
<feature type="domain" description="Penicillin-binding protein dimerisation" evidence="16">
    <location>
        <begin position="61"/>
        <end position="236"/>
    </location>
</feature>
<keyword evidence="3 14" id="KW-1003">Cell membrane</keyword>
<dbReference type="InterPro" id="IPR012338">
    <property type="entry name" value="Beta-lactam/transpept-like"/>
</dbReference>
<dbReference type="Gene3D" id="3.30.1390.30">
    <property type="entry name" value="Penicillin-binding protein 2a, domain 3"/>
    <property type="match status" value="1"/>
</dbReference>
<keyword evidence="5 14" id="KW-0121">Carboxypeptidase</keyword>
<dbReference type="GO" id="GO:0008658">
    <property type="term" value="F:penicillin binding"/>
    <property type="evidence" value="ECO:0007669"/>
    <property type="project" value="InterPro"/>
</dbReference>
<evidence type="ECO:0000256" key="1">
    <source>
        <dbReference type="ARBA" id="ARBA00004167"/>
    </source>
</evidence>
<dbReference type="AlphaFoldDB" id="A0A2S0MBA3"/>
<dbReference type="KEGG" id="otk:C6570_02135"/>
<keyword evidence="4 14" id="KW-0997">Cell inner membrane</keyword>
<evidence type="ECO:0000256" key="4">
    <source>
        <dbReference type="ARBA" id="ARBA00022519"/>
    </source>
</evidence>
<dbReference type="GO" id="GO:0071972">
    <property type="term" value="F:peptidoglycan L,D-transpeptidase activity"/>
    <property type="evidence" value="ECO:0007669"/>
    <property type="project" value="TreeGrafter"/>
</dbReference>
<dbReference type="UniPathway" id="UPA00219"/>
<keyword evidence="9 14" id="KW-0133">Cell shape</keyword>
<evidence type="ECO:0000256" key="14">
    <source>
        <dbReference type="HAMAP-Rule" id="MF_02081"/>
    </source>
</evidence>
<comment type="function">
    <text evidence="14">Catalyzes cross-linking of the peptidoglycan cell wall.</text>
</comment>
<evidence type="ECO:0000256" key="9">
    <source>
        <dbReference type="ARBA" id="ARBA00022960"/>
    </source>
</evidence>
<dbReference type="HAMAP" id="MF_02081">
    <property type="entry name" value="MrdA_transpept"/>
    <property type="match status" value="1"/>
</dbReference>
<dbReference type="Gene3D" id="3.40.710.10">
    <property type="entry name" value="DD-peptidase/beta-lactamase superfamily"/>
    <property type="match status" value="1"/>
</dbReference>
<keyword evidence="11 14" id="KW-1133">Transmembrane helix</keyword>
<dbReference type="SUPFAM" id="SSF56601">
    <property type="entry name" value="beta-lactamase/transpeptidase-like"/>
    <property type="match status" value="1"/>
</dbReference>
<keyword evidence="18" id="KW-1185">Reference proteome</keyword>
<dbReference type="InterPro" id="IPR005311">
    <property type="entry name" value="PBP_dimer"/>
</dbReference>
<protein>
    <recommendedName>
        <fullName evidence="14">Peptidoglycan D,D-transpeptidase MrdA</fullName>
        <ecNumber evidence="14">3.4.16.4</ecNumber>
    </recommendedName>
    <alternativeName>
        <fullName evidence="14">Penicillin-binding protein 2</fullName>
        <shortName evidence="14">PBP-2</shortName>
    </alternativeName>
</protein>
<dbReference type="InterPro" id="IPR017790">
    <property type="entry name" value="Penicillin-binding_protein_2"/>
</dbReference>
<dbReference type="InterPro" id="IPR050515">
    <property type="entry name" value="Beta-lactam/transpept"/>
</dbReference>
<evidence type="ECO:0000256" key="8">
    <source>
        <dbReference type="ARBA" id="ARBA00022801"/>
    </source>
</evidence>
<feature type="active site" description="Acyl-ester intermediate" evidence="14">
    <location>
        <position position="328"/>
    </location>
</feature>
<comment type="pathway">
    <text evidence="14">Cell wall biogenesis; peptidoglycan biosynthesis.</text>
</comment>
<keyword evidence="7 14" id="KW-0812">Transmembrane</keyword>
<dbReference type="PANTHER" id="PTHR30627:SF2">
    <property type="entry name" value="PEPTIDOGLYCAN D,D-TRANSPEPTIDASE MRDA"/>
    <property type="match status" value="1"/>
</dbReference>
<dbReference type="InterPro" id="IPR001460">
    <property type="entry name" value="PCN-bd_Tpept"/>
</dbReference>
<evidence type="ECO:0000256" key="10">
    <source>
        <dbReference type="ARBA" id="ARBA00022984"/>
    </source>
</evidence>
<keyword evidence="10 14" id="KW-0573">Peptidoglycan synthesis</keyword>
<proteinExistence type="inferred from homology"/>
<evidence type="ECO:0000256" key="2">
    <source>
        <dbReference type="ARBA" id="ARBA00004236"/>
    </source>
</evidence>
<dbReference type="GO" id="GO:0005886">
    <property type="term" value="C:plasma membrane"/>
    <property type="evidence" value="ECO:0007669"/>
    <property type="project" value="UniProtKB-SubCell"/>
</dbReference>
<evidence type="ECO:0000259" key="15">
    <source>
        <dbReference type="Pfam" id="PF00905"/>
    </source>
</evidence>
<accession>A0A2S0MBA3</accession>
<sequence length="653" mass="71374">MAELRNLDAELTRFRLRLAVVALVVLGCFTLIGWRLYVLQVVRHDAYAERAETNRTAVVPIVPNRGEILDRNGVVLATNYKSYTLEITPSRTGKPVDEVIDAIHQVVEISPRDRRRFKRLQEDSRTFESLPVRMRLTDEEVARFAAQRYRFPGVEIKARLFRTYPLGETGGHIIGYLGRINQRDKERIEDSDDAANYRGTDYIGKLGVEASYEKVLHGTTGVEQMETSAGGHAVRRLGSHPAVPGESIRLSIDINLQKLVEDMYGERRGALVAIDPQNGEVLAFVSKPTFDPNLFVEGIDQESWSELNESINKPLLNRALRGTYPPGSTYKPFMGLAALETGKRQPGTVIMDGGSWTFGGHTFRSGHALGPVDLYRSIVKSSNVYFYQLANDMGVNAIHDFMKPLGFGQITGIDIPGETRGVLPSTEWKRTTYKRAAQQKWYAGETISLGIGQGYNNFTMLQLASATATLAAGGTKHTPHLVKAEQDPQTLQFKDIAQPPGADLGYKAANVALVKRGMVGVTQEGTSRGVFAGAPYLSGGKTGTAQAVTIGQKARYDARRLAEHQRDHSLYIAFAPADNPRIAVAAIVENAGFGAAHAAPLVRRVMDYWLAGQYPSEADLRAVQQGQAGAPIGTPRRAADMALGMPASAAAAP</sequence>
<dbReference type="PROSITE" id="PS51257">
    <property type="entry name" value="PROKAR_LIPOPROTEIN"/>
    <property type="match status" value="1"/>
</dbReference>
<dbReference type="Gene3D" id="3.90.1310.10">
    <property type="entry name" value="Penicillin-binding protein 2a (Domain 2)"/>
    <property type="match status" value="1"/>
</dbReference>
<dbReference type="Pfam" id="PF03717">
    <property type="entry name" value="PBP_dimer"/>
    <property type="match status" value="1"/>
</dbReference>
<keyword evidence="8 14" id="KW-0378">Hydrolase</keyword>
<dbReference type="NCBIfam" id="TIGR03423">
    <property type="entry name" value="pbp2_mrdA"/>
    <property type="match status" value="1"/>
</dbReference>